<dbReference type="GO" id="GO:0017004">
    <property type="term" value="P:cytochrome complex assembly"/>
    <property type="evidence" value="ECO:0007669"/>
    <property type="project" value="TreeGrafter"/>
</dbReference>
<evidence type="ECO:0000256" key="5">
    <source>
        <dbReference type="ARBA" id="ARBA00022448"/>
    </source>
</evidence>
<evidence type="ECO:0000256" key="3">
    <source>
        <dbReference type="ARBA" id="ARBA00005163"/>
    </source>
</evidence>
<keyword evidence="6" id="KW-1003">Cell membrane</keyword>
<dbReference type="CDD" id="cd03494">
    <property type="entry name" value="SQR_TypeC_SdhD"/>
    <property type="match status" value="1"/>
</dbReference>
<dbReference type="GO" id="GO:0046872">
    <property type="term" value="F:metal ion binding"/>
    <property type="evidence" value="ECO:0007669"/>
    <property type="project" value="UniProtKB-KW"/>
</dbReference>
<evidence type="ECO:0000256" key="9">
    <source>
        <dbReference type="ARBA" id="ARBA00022617"/>
    </source>
</evidence>
<dbReference type="GO" id="GO:0020037">
    <property type="term" value="F:heme binding"/>
    <property type="evidence" value="ECO:0007669"/>
    <property type="project" value="InterPro"/>
</dbReference>
<organism evidence="19">
    <name type="scientific">Candidatus Nitricoxidivorans perseverans</name>
    <dbReference type="NCBI Taxonomy" id="2975601"/>
    <lineage>
        <taxon>Bacteria</taxon>
        <taxon>Pseudomonadati</taxon>
        <taxon>Pseudomonadota</taxon>
        <taxon>Betaproteobacteria</taxon>
        <taxon>Nitrosomonadales</taxon>
        <taxon>Sterolibacteriaceae</taxon>
        <taxon>Candidatus Nitricoxidivorans</taxon>
    </lineage>
</organism>
<dbReference type="Pfam" id="PF01127">
    <property type="entry name" value="Sdh_cyt"/>
    <property type="match status" value="1"/>
</dbReference>
<evidence type="ECO:0000256" key="1">
    <source>
        <dbReference type="ARBA" id="ARBA00004050"/>
    </source>
</evidence>
<keyword evidence="10 18" id="KW-0812">Transmembrane</keyword>
<evidence type="ECO:0000256" key="10">
    <source>
        <dbReference type="ARBA" id="ARBA00022692"/>
    </source>
</evidence>
<dbReference type="PIRSF" id="PIRSF000169">
    <property type="entry name" value="SDH_D"/>
    <property type="match status" value="1"/>
</dbReference>
<dbReference type="Proteomes" id="UP001234916">
    <property type="component" value="Chromosome"/>
</dbReference>
<evidence type="ECO:0000256" key="2">
    <source>
        <dbReference type="ARBA" id="ARBA00004429"/>
    </source>
</evidence>
<sequence>MVNRTVVGAHYGLMDWLVQRVTAVAMAAYAALMAAALPGAAPGFEGWRALMGGGFVRFATFLFVVSLCWHAWIGVRNIWMDYVKPAGLRLALHVMTALVLLGNAGWAIRVLWSLP</sequence>
<dbReference type="InterPro" id="IPR034804">
    <property type="entry name" value="SQR/QFR_C/D"/>
</dbReference>
<dbReference type="InterPro" id="IPR014312">
    <property type="entry name" value="Succ_DH_anchor"/>
</dbReference>
<evidence type="ECO:0000256" key="11">
    <source>
        <dbReference type="ARBA" id="ARBA00022723"/>
    </source>
</evidence>
<dbReference type="PANTHER" id="PTHR38689:SF1">
    <property type="entry name" value="SUCCINATE DEHYDROGENASE HYDROPHOBIC MEMBRANE ANCHOR SUBUNIT"/>
    <property type="match status" value="1"/>
</dbReference>
<dbReference type="NCBIfam" id="TIGR02968">
    <property type="entry name" value="succ_dehyd_anc"/>
    <property type="match status" value="1"/>
</dbReference>
<keyword evidence="9 17" id="KW-0349">Heme</keyword>
<evidence type="ECO:0000256" key="13">
    <source>
        <dbReference type="ARBA" id="ARBA00022989"/>
    </source>
</evidence>
<evidence type="ECO:0000256" key="7">
    <source>
        <dbReference type="ARBA" id="ARBA00022519"/>
    </source>
</evidence>
<accession>A0AA49J176</accession>
<evidence type="ECO:0000256" key="8">
    <source>
        <dbReference type="ARBA" id="ARBA00022532"/>
    </source>
</evidence>
<feature type="transmembrane region" description="Helical" evidence="18">
    <location>
        <begin position="21"/>
        <end position="41"/>
    </location>
</feature>
<dbReference type="EMBL" id="CP107246">
    <property type="protein sequence ID" value="WIM06481.1"/>
    <property type="molecule type" value="Genomic_DNA"/>
</dbReference>
<evidence type="ECO:0000256" key="16">
    <source>
        <dbReference type="PIRSR" id="PIRSR000169-1"/>
    </source>
</evidence>
<keyword evidence="15 18" id="KW-0472">Membrane</keyword>
<evidence type="ECO:0000256" key="14">
    <source>
        <dbReference type="ARBA" id="ARBA00023004"/>
    </source>
</evidence>
<evidence type="ECO:0000256" key="6">
    <source>
        <dbReference type="ARBA" id="ARBA00022475"/>
    </source>
</evidence>
<evidence type="ECO:0000256" key="18">
    <source>
        <dbReference type="SAM" id="Phobius"/>
    </source>
</evidence>
<dbReference type="KEGG" id="npv:OHM77_04235"/>
<keyword evidence="12" id="KW-0249">Electron transport</keyword>
<evidence type="ECO:0000256" key="17">
    <source>
        <dbReference type="PIRSR" id="PIRSR000169-2"/>
    </source>
</evidence>
<keyword evidence="13 18" id="KW-1133">Transmembrane helix</keyword>
<evidence type="ECO:0000313" key="19">
    <source>
        <dbReference type="EMBL" id="WIM06481.1"/>
    </source>
</evidence>
<keyword evidence="7" id="KW-0997">Cell inner membrane</keyword>
<keyword evidence="11 17" id="KW-0479">Metal-binding</keyword>
<dbReference type="AlphaFoldDB" id="A0AA49J176"/>
<comment type="subcellular location">
    <subcellularLocation>
        <location evidence="2">Cell inner membrane</location>
        <topology evidence="2">Multi-pass membrane protein</topology>
    </subcellularLocation>
</comment>
<proteinExistence type="predicted"/>
<dbReference type="PANTHER" id="PTHR38689">
    <property type="entry name" value="SUCCINATE DEHYDROGENASE HYDROPHOBIC MEMBRANE ANCHOR SUBUNIT"/>
    <property type="match status" value="1"/>
</dbReference>
<protein>
    <recommendedName>
        <fullName evidence="4">Succinate dehydrogenase hydrophobic membrane anchor subunit</fullName>
    </recommendedName>
</protein>
<evidence type="ECO:0000256" key="15">
    <source>
        <dbReference type="ARBA" id="ARBA00023136"/>
    </source>
</evidence>
<dbReference type="SUPFAM" id="SSF81343">
    <property type="entry name" value="Fumarate reductase respiratory complex transmembrane subunits"/>
    <property type="match status" value="1"/>
</dbReference>
<evidence type="ECO:0000256" key="12">
    <source>
        <dbReference type="ARBA" id="ARBA00022982"/>
    </source>
</evidence>
<comment type="pathway">
    <text evidence="3">Carbohydrate metabolism; tricarboxylic acid cycle.</text>
</comment>
<keyword evidence="8" id="KW-0816">Tricarboxylic acid cycle</keyword>
<feature type="transmembrane region" description="Helical" evidence="18">
    <location>
        <begin position="47"/>
        <end position="69"/>
    </location>
</feature>
<dbReference type="GO" id="GO:0006099">
    <property type="term" value="P:tricarboxylic acid cycle"/>
    <property type="evidence" value="ECO:0007669"/>
    <property type="project" value="UniProtKB-KW"/>
</dbReference>
<keyword evidence="14 17" id="KW-0408">Iron</keyword>
<gene>
    <name evidence="19" type="primary">sdhD</name>
    <name evidence="19" type="ORF">OHM77_04235</name>
</gene>
<feature type="binding site" description="axial binding residue" evidence="17">
    <location>
        <position position="70"/>
    </location>
    <ligand>
        <name>heme</name>
        <dbReference type="ChEBI" id="CHEBI:30413"/>
        <note>ligand shared with second transmembrane subunit</note>
    </ligand>
    <ligandPart>
        <name>Fe</name>
        <dbReference type="ChEBI" id="CHEBI:18248"/>
    </ligandPart>
</feature>
<dbReference type="GO" id="GO:0009055">
    <property type="term" value="F:electron transfer activity"/>
    <property type="evidence" value="ECO:0007669"/>
    <property type="project" value="TreeGrafter"/>
</dbReference>
<feature type="transmembrane region" description="Helical" evidence="18">
    <location>
        <begin position="90"/>
        <end position="112"/>
    </location>
</feature>
<reference evidence="19" key="1">
    <citation type="journal article" date="2023" name="Nat. Microbiol.">
        <title>Enrichment and characterization of a nitric oxide-reducing microbial community in a continuous bioreactor.</title>
        <authorList>
            <person name="Garrido-Amador P."/>
            <person name="Stortenbeker N."/>
            <person name="Wessels H.J.C.T."/>
            <person name="Speth D.R."/>
            <person name="Garcia-Heredia I."/>
            <person name="Kartal B."/>
        </authorList>
    </citation>
    <scope>NUCLEOTIDE SEQUENCE</scope>
    <source>
        <strain evidence="19">MAG1</strain>
    </source>
</reference>
<comment type="function">
    <text evidence="1">Membrane-anchoring subunit of succinate dehydrogenase (SDH).</text>
</comment>
<dbReference type="GO" id="GO:0005886">
    <property type="term" value="C:plasma membrane"/>
    <property type="evidence" value="ECO:0007669"/>
    <property type="project" value="UniProtKB-SubCell"/>
</dbReference>
<name>A0AA49J176_9PROT</name>
<dbReference type="InterPro" id="IPR000701">
    <property type="entry name" value="SuccDH_FuR_B_TM-su"/>
</dbReference>
<evidence type="ECO:0000256" key="4">
    <source>
        <dbReference type="ARBA" id="ARBA00019425"/>
    </source>
</evidence>
<dbReference type="Gene3D" id="1.20.1300.10">
    <property type="entry name" value="Fumarate reductase/succinate dehydrogenase, transmembrane subunit"/>
    <property type="match status" value="1"/>
</dbReference>
<comment type="cofactor">
    <cofactor evidence="17">
        <name>heme</name>
        <dbReference type="ChEBI" id="CHEBI:30413"/>
    </cofactor>
    <text evidence="17">The heme is bound between the two transmembrane subunits.</text>
</comment>
<keyword evidence="5" id="KW-0813">Transport</keyword>
<feature type="binding site" evidence="16">
    <location>
        <position position="82"/>
    </location>
    <ligand>
        <name>a ubiquinone</name>
        <dbReference type="ChEBI" id="CHEBI:16389"/>
    </ligand>
</feature>